<proteinExistence type="predicted"/>
<organism evidence="1 2">
    <name type="scientific">Apiospora marii</name>
    <dbReference type="NCBI Taxonomy" id="335849"/>
    <lineage>
        <taxon>Eukaryota</taxon>
        <taxon>Fungi</taxon>
        <taxon>Dikarya</taxon>
        <taxon>Ascomycota</taxon>
        <taxon>Pezizomycotina</taxon>
        <taxon>Sordariomycetes</taxon>
        <taxon>Xylariomycetidae</taxon>
        <taxon>Amphisphaeriales</taxon>
        <taxon>Apiosporaceae</taxon>
        <taxon>Apiospora</taxon>
    </lineage>
</organism>
<comment type="caution">
    <text evidence="1">The sequence shown here is derived from an EMBL/GenBank/DDBJ whole genome shotgun (WGS) entry which is preliminary data.</text>
</comment>
<dbReference type="EMBL" id="JAQQWI010000024">
    <property type="protein sequence ID" value="KAK7994331.1"/>
    <property type="molecule type" value="Genomic_DNA"/>
</dbReference>
<protein>
    <submittedName>
        <fullName evidence="1">Uncharacterized protein</fullName>
    </submittedName>
</protein>
<reference evidence="1 2" key="1">
    <citation type="submission" date="2023-01" db="EMBL/GenBank/DDBJ databases">
        <title>Analysis of 21 Apiospora genomes using comparative genomics revels a genus with tremendous synthesis potential of carbohydrate active enzymes and secondary metabolites.</title>
        <authorList>
            <person name="Sorensen T."/>
        </authorList>
    </citation>
    <scope>NUCLEOTIDE SEQUENCE [LARGE SCALE GENOMIC DNA]</scope>
    <source>
        <strain evidence="1 2">CBS 20057</strain>
    </source>
</reference>
<evidence type="ECO:0000313" key="1">
    <source>
        <dbReference type="EMBL" id="KAK7994331.1"/>
    </source>
</evidence>
<keyword evidence="2" id="KW-1185">Reference proteome</keyword>
<evidence type="ECO:0000313" key="2">
    <source>
        <dbReference type="Proteomes" id="UP001396898"/>
    </source>
</evidence>
<dbReference type="Proteomes" id="UP001396898">
    <property type="component" value="Unassembled WGS sequence"/>
</dbReference>
<gene>
    <name evidence="1" type="ORF">PG991_015919</name>
</gene>
<sequence length="115" mass="12741">MDYSTRIECHAALQLQEHSPIWYKGDDLSGQILGSRFHEPGVGPSLPHALELHADRVHFTIYNSRGPWNIYDTGDKVNGKCKGDTSGHFECGEVQGQSLFKCVGWAPPCNLLGMN</sequence>
<accession>A0ABR1R087</accession>
<name>A0ABR1R087_9PEZI</name>